<keyword evidence="4 5" id="KW-0173">Coenzyme A biosynthesis</keyword>
<comment type="catalytic activity">
    <reaction evidence="5">
        <text>3'-dephospho-CoA + ATP = ADP + CoA + H(+)</text>
        <dbReference type="Rhea" id="RHEA:18245"/>
        <dbReference type="ChEBI" id="CHEBI:15378"/>
        <dbReference type="ChEBI" id="CHEBI:30616"/>
        <dbReference type="ChEBI" id="CHEBI:57287"/>
        <dbReference type="ChEBI" id="CHEBI:57328"/>
        <dbReference type="ChEBI" id="CHEBI:456216"/>
        <dbReference type="EC" id="2.7.1.24"/>
    </reaction>
</comment>
<name>A0A3P3WAK1_9FLAO</name>
<evidence type="ECO:0000256" key="5">
    <source>
        <dbReference type="HAMAP-Rule" id="MF_00376"/>
    </source>
</evidence>
<keyword evidence="5 7" id="KW-0808">Transferase</keyword>
<dbReference type="Pfam" id="PF01121">
    <property type="entry name" value="CoaE"/>
    <property type="match status" value="1"/>
</dbReference>
<feature type="binding site" evidence="5">
    <location>
        <begin position="12"/>
        <end position="17"/>
    </location>
    <ligand>
        <name>ATP</name>
        <dbReference type="ChEBI" id="CHEBI:30616"/>
    </ligand>
</feature>
<dbReference type="AlphaFoldDB" id="A0A3P3WAK1"/>
<proteinExistence type="inferred from homology"/>
<evidence type="ECO:0000256" key="3">
    <source>
        <dbReference type="ARBA" id="ARBA00022840"/>
    </source>
</evidence>
<organism evidence="7 8">
    <name type="scientific">Paenimyroides tangerinum</name>
    <dbReference type="NCBI Taxonomy" id="2488728"/>
    <lineage>
        <taxon>Bacteria</taxon>
        <taxon>Pseudomonadati</taxon>
        <taxon>Bacteroidota</taxon>
        <taxon>Flavobacteriia</taxon>
        <taxon>Flavobacteriales</taxon>
        <taxon>Flavobacteriaceae</taxon>
        <taxon>Paenimyroides</taxon>
    </lineage>
</organism>
<comment type="caution">
    <text evidence="7">The sequence shown here is derived from an EMBL/GenBank/DDBJ whole genome shotgun (WGS) entry which is preliminary data.</text>
</comment>
<sequence length="197" mass="22266">MAKIIGLTGGIGSGKTSIMKHIETLGYKVYYADDAGKKVMQQKEIIEQIVSLLGKDVLDENQDLNRKAIAEIVFSNPEKLKALNEIVHPAVAKDFDNFLKDLKENELVIKESAILFESKANENCDLVILITAPEDIRIQRVMARDNSSFEEVKKRINNQMSDLIKEKKSDYVINNLTLSDSFKEIAKILKKNKTFCC</sequence>
<evidence type="ECO:0000256" key="1">
    <source>
        <dbReference type="ARBA" id="ARBA00009018"/>
    </source>
</evidence>
<dbReference type="HAMAP" id="MF_00376">
    <property type="entry name" value="Dephospho_CoA_kinase"/>
    <property type="match status" value="1"/>
</dbReference>
<evidence type="ECO:0000256" key="6">
    <source>
        <dbReference type="NCBIfam" id="TIGR00152"/>
    </source>
</evidence>
<evidence type="ECO:0000313" key="7">
    <source>
        <dbReference type="EMBL" id="RRJ92040.1"/>
    </source>
</evidence>
<evidence type="ECO:0000256" key="2">
    <source>
        <dbReference type="ARBA" id="ARBA00022741"/>
    </source>
</evidence>
<dbReference type="GO" id="GO:0015937">
    <property type="term" value="P:coenzyme A biosynthetic process"/>
    <property type="evidence" value="ECO:0007669"/>
    <property type="project" value="UniProtKB-UniRule"/>
</dbReference>
<comment type="pathway">
    <text evidence="5">Cofactor biosynthesis; coenzyme A biosynthesis; CoA from (R)-pantothenate: step 5/5.</text>
</comment>
<protein>
    <recommendedName>
        <fullName evidence="5 6">Dephospho-CoA kinase</fullName>
        <ecNumber evidence="5 6">2.7.1.24</ecNumber>
    </recommendedName>
    <alternativeName>
        <fullName evidence="5">Dephosphocoenzyme A kinase</fullName>
    </alternativeName>
</protein>
<dbReference type="EC" id="2.7.1.24" evidence="5 6"/>
<keyword evidence="5 7" id="KW-0418">Kinase</keyword>
<dbReference type="PROSITE" id="PS51219">
    <property type="entry name" value="DPCK"/>
    <property type="match status" value="1"/>
</dbReference>
<dbReference type="RefSeq" id="WP_125017847.1">
    <property type="nucleotide sequence ID" value="NZ_RQVQ01000007.1"/>
</dbReference>
<dbReference type="InterPro" id="IPR027417">
    <property type="entry name" value="P-loop_NTPase"/>
</dbReference>
<keyword evidence="3 5" id="KW-0067">ATP-binding</keyword>
<dbReference type="GO" id="GO:0004140">
    <property type="term" value="F:dephospho-CoA kinase activity"/>
    <property type="evidence" value="ECO:0007669"/>
    <property type="project" value="UniProtKB-UniRule"/>
</dbReference>
<reference evidence="7 8" key="1">
    <citation type="submission" date="2018-11" db="EMBL/GenBank/DDBJ databases">
        <title>Flavobacterium sp. nov., YIM 102701-2 draft genome.</title>
        <authorList>
            <person name="Li G."/>
            <person name="Jiang Y."/>
        </authorList>
    </citation>
    <scope>NUCLEOTIDE SEQUENCE [LARGE SCALE GENOMIC DNA]</scope>
    <source>
        <strain evidence="7 8">YIM 102701-2</strain>
    </source>
</reference>
<dbReference type="EMBL" id="RQVQ01000007">
    <property type="protein sequence ID" value="RRJ92040.1"/>
    <property type="molecule type" value="Genomic_DNA"/>
</dbReference>
<comment type="subcellular location">
    <subcellularLocation>
        <location evidence="5">Cytoplasm</location>
    </subcellularLocation>
</comment>
<dbReference type="Gene3D" id="3.40.50.300">
    <property type="entry name" value="P-loop containing nucleotide triphosphate hydrolases"/>
    <property type="match status" value="1"/>
</dbReference>
<gene>
    <name evidence="5" type="primary">coaE</name>
    <name evidence="7" type="ORF">EG240_04440</name>
</gene>
<keyword evidence="8" id="KW-1185">Reference proteome</keyword>
<dbReference type="Proteomes" id="UP000275719">
    <property type="component" value="Unassembled WGS sequence"/>
</dbReference>
<comment type="similarity">
    <text evidence="1 5">Belongs to the CoaE family.</text>
</comment>
<dbReference type="GO" id="GO:0005524">
    <property type="term" value="F:ATP binding"/>
    <property type="evidence" value="ECO:0007669"/>
    <property type="project" value="UniProtKB-UniRule"/>
</dbReference>
<evidence type="ECO:0000256" key="4">
    <source>
        <dbReference type="ARBA" id="ARBA00022993"/>
    </source>
</evidence>
<keyword evidence="2 5" id="KW-0547">Nucleotide-binding</keyword>
<dbReference type="NCBIfam" id="TIGR00152">
    <property type="entry name" value="dephospho-CoA kinase"/>
    <property type="match status" value="1"/>
</dbReference>
<dbReference type="OrthoDB" id="9812943at2"/>
<dbReference type="PANTHER" id="PTHR10695:SF46">
    <property type="entry name" value="BIFUNCTIONAL COENZYME A SYNTHASE-RELATED"/>
    <property type="match status" value="1"/>
</dbReference>
<accession>A0A3P3WAK1</accession>
<comment type="function">
    <text evidence="5">Catalyzes the phosphorylation of the 3'-hydroxyl group of dephosphocoenzyme A to form coenzyme A.</text>
</comment>
<dbReference type="InterPro" id="IPR001977">
    <property type="entry name" value="Depp_CoAkinase"/>
</dbReference>
<dbReference type="CDD" id="cd02022">
    <property type="entry name" value="DPCK"/>
    <property type="match status" value="1"/>
</dbReference>
<evidence type="ECO:0000313" key="8">
    <source>
        <dbReference type="Proteomes" id="UP000275719"/>
    </source>
</evidence>
<dbReference type="GO" id="GO:0005737">
    <property type="term" value="C:cytoplasm"/>
    <property type="evidence" value="ECO:0007669"/>
    <property type="project" value="UniProtKB-SubCell"/>
</dbReference>
<dbReference type="SUPFAM" id="SSF52540">
    <property type="entry name" value="P-loop containing nucleoside triphosphate hydrolases"/>
    <property type="match status" value="1"/>
</dbReference>
<dbReference type="PANTHER" id="PTHR10695">
    <property type="entry name" value="DEPHOSPHO-COA KINASE-RELATED"/>
    <property type="match status" value="1"/>
</dbReference>
<dbReference type="UniPathway" id="UPA00241">
    <property type="reaction ID" value="UER00356"/>
</dbReference>
<keyword evidence="5" id="KW-0963">Cytoplasm</keyword>